<dbReference type="GO" id="GO:0016887">
    <property type="term" value="F:ATP hydrolysis activity"/>
    <property type="evidence" value="ECO:0007669"/>
    <property type="project" value="InterPro"/>
</dbReference>
<dbReference type="AlphaFoldDB" id="R6II83"/>
<keyword evidence="7" id="KW-0029">Amino-acid transport</keyword>
<dbReference type="InterPro" id="IPR030679">
    <property type="entry name" value="ABC_ATPase_HisP-typ"/>
</dbReference>
<dbReference type="RefSeq" id="WP_021717053.1">
    <property type="nucleotide sequence ID" value="NZ_AP025560.1"/>
</dbReference>
<dbReference type="EMBL" id="WNBW01000001">
    <property type="protein sequence ID" value="MTU02938.1"/>
    <property type="molecule type" value="Genomic_DNA"/>
</dbReference>
<sequence>MTAEQSKELLLSVQGLKKNFGEREILKGIDFDVHKGDVVCVIGPSGSGKSTLIRCVNYLEQPTDGVISYRGENVLECFKNLPLYRTKVGMVFQQFNLFNNMTVLENCVVGQVKVLGKKSEEAKAIAMKYLEHVGMASYINAKPHQLSGGQKQRVAIARALALEPEILLMDEPTSALDPEMVGEVLAVMRELAEEGLTMVIVTHEMAFARDVSSRVIFIDQGVIAEDGSPNVIFTAPQNQRTKDFLSRFSLTRC</sequence>
<keyword evidence="8" id="KW-0472">Membrane</keyword>
<comment type="caution">
    <text evidence="10">The sequence shown here is derived from an EMBL/GenBank/DDBJ whole genome shotgun (WGS) entry which is preliminary data.</text>
</comment>
<evidence type="ECO:0000256" key="4">
    <source>
        <dbReference type="ARBA" id="ARBA00022475"/>
    </source>
</evidence>
<dbReference type="eggNOG" id="COG1126">
    <property type="taxonomic scope" value="Bacteria"/>
</dbReference>
<keyword evidence="13" id="KW-1185">Reference proteome</keyword>
<dbReference type="Pfam" id="PF00005">
    <property type="entry name" value="ABC_tran"/>
    <property type="match status" value="1"/>
</dbReference>
<organism evidence="10">
    <name type="scientific">Phascolarctobacterium faecium</name>
    <dbReference type="NCBI Taxonomy" id="33025"/>
    <lineage>
        <taxon>Bacteria</taxon>
        <taxon>Bacillati</taxon>
        <taxon>Bacillota</taxon>
        <taxon>Negativicutes</taxon>
        <taxon>Acidaminococcales</taxon>
        <taxon>Acidaminococcaceae</taxon>
        <taxon>Phascolarctobacterium</taxon>
    </lineage>
</organism>
<dbReference type="HOGENOM" id="CLU_000604_1_22_9"/>
<dbReference type="InterPro" id="IPR027417">
    <property type="entry name" value="P-loop_NTPase"/>
</dbReference>
<dbReference type="EMBL" id="CBDS010000007">
    <property type="protein sequence ID" value="CDB45011.1"/>
    <property type="molecule type" value="Genomic_DNA"/>
</dbReference>
<evidence type="ECO:0000256" key="8">
    <source>
        <dbReference type="ARBA" id="ARBA00023136"/>
    </source>
</evidence>
<dbReference type="GO" id="GO:0005886">
    <property type="term" value="C:plasma membrane"/>
    <property type="evidence" value="ECO:0007669"/>
    <property type="project" value="UniProtKB-SubCell"/>
</dbReference>
<gene>
    <name evidence="10" type="ORF">BN533_00149</name>
    <name evidence="11" type="ORF">GMD11_00815</name>
    <name evidence="12" type="ORF">GMD18_00810</name>
</gene>
<evidence type="ECO:0000313" key="13">
    <source>
        <dbReference type="Proteomes" id="UP000443070"/>
    </source>
</evidence>
<dbReference type="PANTHER" id="PTHR43166:SF9">
    <property type="entry name" value="GLUTAMATE_ASPARTATE IMPORT ATP-BINDING PROTEIN GLTL"/>
    <property type="match status" value="1"/>
</dbReference>
<evidence type="ECO:0000256" key="2">
    <source>
        <dbReference type="ARBA" id="ARBA00005417"/>
    </source>
</evidence>
<dbReference type="STRING" id="1262914.BN533_00149"/>
<dbReference type="Gene3D" id="3.40.50.300">
    <property type="entry name" value="P-loop containing nucleotide triphosphate hydrolases"/>
    <property type="match status" value="1"/>
</dbReference>
<keyword evidence="3" id="KW-0813">Transport</keyword>
<evidence type="ECO:0000256" key="1">
    <source>
        <dbReference type="ARBA" id="ARBA00004202"/>
    </source>
</evidence>
<dbReference type="InterPro" id="IPR003593">
    <property type="entry name" value="AAA+_ATPase"/>
</dbReference>
<evidence type="ECO:0000313" key="14">
    <source>
        <dbReference type="Proteomes" id="UP000484547"/>
    </source>
</evidence>
<dbReference type="OrthoDB" id="9804199at2"/>
<evidence type="ECO:0000313" key="10">
    <source>
        <dbReference type="EMBL" id="CDB45011.1"/>
    </source>
</evidence>
<dbReference type="GO" id="GO:0015424">
    <property type="term" value="F:ABC-type amino acid transporter activity"/>
    <property type="evidence" value="ECO:0007669"/>
    <property type="project" value="InterPro"/>
</dbReference>
<keyword evidence="4" id="KW-1003">Cell membrane</keyword>
<dbReference type="PROSITE" id="PS00211">
    <property type="entry name" value="ABC_TRANSPORTER_1"/>
    <property type="match status" value="1"/>
</dbReference>
<reference evidence="10" key="1">
    <citation type="submission" date="2012-11" db="EMBL/GenBank/DDBJ databases">
        <title>Dependencies among metagenomic species, viruses, plasmids and units of genetic variation.</title>
        <authorList>
            <person name="Nielsen H.B."/>
            <person name="Almeida M."/>
            <person name="Juncker A.S."/>
            <person name="Rasmussen S."/>
            <person name="Li J."/>
            <person name="Sunagawa S."/>
            <person name="Plichta D."/>
            <person name="Gautier L."/>
            <person name="Le Chatelier E."/>
            <person name="Peletier E."/>
            <person name="Bonde I."/>
            <person name="Nielsen T."/>
            <person name="Manichanh C."/>
            <person name="Arumugam M."/>
            <person name="Batto J."/>
            <person name="Santos M.B.Q.D."/>
            <person name="Blom N."/>
            <person name="Borruel N."/>
            <person name="Burgdorf K.S."/>
            <person name="Boumezbeur F."/>
            <person name="Casellas F."/>
            <person name="Dore J."/>
            <person name="Guarner F."/>
            <person name="Hansen T."/>
            <person name="Hildebrand F."/>
            <person name="Kaas R.S."/>
            <person name="Kennedy S."/>
            <person name="Kristiansen K."/>
            <person name="Kultima J.R."/>
            <person name="Leonard P."/>
            <person name="Levenez F."/>
            <person name="Lund O."/>
            <person name="Moumen B."/>
            <person name="Le Paslier D."/>
            <person name="Pons N."/>
            <person name="Pedersen O."/>
            <person name="Prifti E."/>
            <person name="Qin J."/>
            <person name="Raes J."/>
            <person name="Tap J."/>
            <person name="Tims S."/>
            <person name="Ussery D.W."/>
            <person name="Yamada T."/>
            <person name="MetaHit consortium"/>
            <person name="Renault P."/>
            <person name="Sicheritz-Ponten T."/>
            <person name="Bork P."/>
            <person name="Wang J."/>
            <person name="Brunak S."/>
            <person name="Ehrlich S.D."/>
        </authorList>
    </citation>
    <scope>NUCLEOTIDE SEQUENCE [LARGE SCALE GENOMIC DNA]</scope>
</reference>
<proteinExistence type="inferred from homology"/>
<feature type="domain" description="ABC transporter" evidence="9">
    <location>
        <begin position="11"/>
        <end position="245"/>
    </location>
</feature>
<dbReference type="InterPro" id="IPR017871">
    <property type="entry name" value="ABC_transporter-like_CS"/>
</dbReference>
<evidence type="ECO:0000313" key="12">
    <source>
        <dbReference type="EMBL" id="MTU02938.1"/>
    </source>
</evidence>
<dbReference type="Proteomes" id="UP000484547">
    <property type="component" value="Unassembled WGS sequence"/>
</dbReference>
<dbReference type="InterPro" id="IPR050086">
    <property type="entry name" value="MetN_ABC_transporter-like"/>
</dbReference>
<dbReference type="InterPro" id="IPR003439">
    <property type="entry name" value="ABC_transporter-like_ATP-bd"/>
</dbReference>
<reference evidence="13 14" key="2">
    <citation type="journal article" date="2019" name="Nat. Med.">
        <title>A library of human gut bacterial isolates paired with longitudinal multiomics data enables mechanistic microbiome research.</title>
        <authorList>
            <person name="Poyet M."/>
            <person name="Groussin M."/>
            <person name="Gibbons S.M."/>
            <person name="Avila-Pacheco J."/>
            <person name="Jiang X."/>
            <person name="Kearney S.M."/>
            <person name="Perrotta A.R."/>
            <person name="Berdy B."/>
            <person name="Zhao S."/>
            <person name="Lieberman T.D."/>
            <person name="Swanson P.K."/>
            <person name="Smith M."/>
            <person name="Roesemann S."/>
            <person name="Alexander J.E."/>
            <person name="Rich S.A."/>
            <person name="Livny J."/>
            <person name="Vlamakis H."/>
            <person name="Clish C."/>
            <person name="Bullock K."/>
            <person name="Deik A."/>
            <person name="Scott J."/>
            <person name="Pierce K.A."/>
            <person name="Xavier R.J."/>
            <person name="Alm E.J."/>
        </authorList>
    </citation>
    <scope>NUCLEOTIDE SEQUENCE [LARGE SCALE GENOMIC DNA]</scope>
    <source>
        <strain evidence="11 14">BIOML-A13</strain>
        <strain evidence="12 13">BIOML-A3</strain>
    </source>
</reference>
<accession>R6II83</accession>
<evidence type="ECO:0000256" key="5">
    <source>
        <dbReference type="ARBA" id="ARBA00022741"/>
    </source>
</evidence>
<dbReference type="FunFam" id="3.40.50.300:FF:000020">
    <property type="entry name" value="Amino acid ABC transporter ATP-binding component"/>
    <property type="match status" value="1"/>
</dbReference>
<dbReference type="PIRSF" id="PIRSF039085">
    <property type="entry name" value="ABC_ATPase_HisP"/>
    <property type="match status" value="1"/>
</dbReference>
<dbReference type="SMART" id="SM00382">
    <property type="entry name" value="AAA"/>
    <property type="match status" value="1"/>
</dbReference>
<dbReference type="PANTHER" id="PTHR43166">
    <property type="entry name" value="AMINO ACID IMPORT ATP-BINDING PROTEIN"/>
    <property type="match status" value="1"/>
</dbReference>
<evidence type="ECO:0000313" key="11">
    <source>
        <dbReference type="EMBL" id="MTT74807.1"/>
    </source>
</evidence>
<comment type="similarity">
    <text evidence="2">Belongs to the ABC transporter superfamily.</text>
</comment>
<dbReference type="CDD" id="cd03262">
    <property type="entry name" value="ABC_HisP_GlnQ"/>
    <property type="match status" value="1"/>
</dbReference>
<keyword evidence="5" id="KW-0547">Nucleotide-binding</keyword>
<dbReference type="SUPFAM" id="SSF52540">
    <property type="entry name" value="P-loop containing nucleoside triphosphate hydrolases"/>
    <property type="match status" value="1"/>
</dbReference>
<protein>
    <submittedName>
        <fullName evidence="11">ATP-binding cassette domain-containing protein</fullName>
    </submittedName>
    <submittedName>
        <fullName evidence="10">Histidine transport ATP-binding protein HisP</fullName>
    </submittedName>
</protein>
<dbReference type="Proteomes" id="UP000443070">
    <property type="component" value="Unassembled WGS sequence"/>
</dbReference>
<evidence type="ECO:0000256" key="3">
    <source>
        <dbReference type="ARBA" id="ARBA00022448"/>
    </source>
</evidence>
<accession>A0A6I3RTB7</accession>
<dbReference type="PROSITE" id="PS50893">
    <property type="entry name" value="ABC_TRANSPORTER_2"/>
    <property type="match status" value="1"/>
</dbReference>
<comment type="subcellular location">
    <subcellularLocation>
        <location evidence="1">Cell membrane</location>
        <topology evidence="1">Peripheral membrane protein</topology>
    </subcellularLocation>
</comment>
<name>R6II83_9FIRM</name>
<evidence type="ECO:0000256" key="7">
    <source>
        <dbReference type="ARBA" id="ARBA00022970"/>
    </source>
</evidence>
<evidence type="ECO:0000259" key="9">
    <source>
        <dbReference type="PROSITE" id="PS50893"/>
    </source>
</evidence>
<evidence type="ECO:0000256" key="6">
    <source>
        <dbReference type="ARBA" id="ARBA00022840"/>
    </source>
</evidence>
<keyword evidence="6 10" id="KW-0067">ATP-binding</keyword>
<dbReference type="EMBL" id="WNBM01000001">
    <property type="protein sequence ID" value="MTT74807.1"/>
    <property type="molecule type" value="Genomic_DNA"/>
</dbReference>
<dbReference type="GO" id="GO:0005524">
    <property type="term" value="F:ATP binding"/>
    <property type="evidence" value="ECO:0007669"/>
    <property type="project" value="UniProtKB-KW"/>
</dbReference>